<name>A0ACC1BDB8_9ROSI</name>
<gene>
    <name evidence="1" type="ORF">Patl1_28384</name>
</gene>
<keyword evidence="2" id="KW-1185">Reference proteome</keyword>
<evidence type="ECO:0000313" key="2">
    <source>
        <dbReference type="Proteomes" id="UP001164250"/>
    </source>
</evidence>
<accession>A0ACC1BDB8</accession>
<organism evidence="1 2">
    <name type="scientific">Pistacia atlantica</name>
    <dbReference type="NCBI Taxonomy" id="434234"/>
    <lineage>
        <taxon>Eukaryota</taxon>
        <taxon>Viridiplantae</taxon>
        <taxon>Streptophyta</taxon>
        <taxon>Embryophyta</taxon>
        <taxon>Tracheophyta</taxon>
        <taxon>Spermatophyta</taxon>
        <taxon>Magnoliopsida</taxon>
        <taxon>eudicotyledons</taxon>
        <taxon>Gunneridae</taxon>
        <taxon>Pentapetalae</taxon>
        <taxon>rosids</taxon>
        <taxon>malvids</taxon>
        <taxon>Sapindales</taxon>
        <taxon>Anacardiaceae</taxon>
        <taxon>Pistacia</taxon>
    </lineage>
</organism>
<dbReference type="EMBL" id="CM047901">
    <property type="protein sequence ID" value="KAJ0096944.1"/>
    <property type="molecule type" value="Genomic_DNA"/>
</dbReference>
<dbReference type="Proteomes" id="UP001164250">
    <property type="component" value="Chromosome 5"/>
</dbReference>
<proteinExistence type="predicted"/>
<evidence type="ECO:0000313" key="1">
    <source>
        <dbReference type="EMBL" id="KAJ0096944.1"/>
    </source>
</evidence>
<reference evidence="2" key="1">
    <citation type="journal article" date="2023" name="G3 (Bethesda)">
        <title>Genome assembly and association tests identify interacting loci associated with vigor, precocity, and sex in interspecific pistachio rootstocks.</title>
        <authorList>
            <person name="Palmer W."/>
            <person name="Jacygrad E."/>
            <person name="Sagayaradj S."/>
            <person name="Cavanaugh K."/>
            <person name="Han R."/>
            <person name="Bertier L."/>
            <person name="Beede B."/>
            <person name="Kafkas S."/>
            <person name="Golino D."/>
            <person name="Preece J."/>
            <person name="Michelmore R."/>
        </authorList>
    </citation>
    <scope>NUCLEOTIDE SEQUENCE [LARGE SCALE GENOMIC DNA]</scope>
</reference>
<sequence length="85" mass="10093">MKKEETISEYHSKLINIVNQMHRNGEKFEDVRIIEKTLRSLTPNFEYVVTTVEESKDLETMTIKELLGSLRVHELHIRKHDDITL</sequence>
<comment type="caution">
    <text evidence="1">The sequence shown here is derived from an EMBL/GenBank/DDBJ whole genome shotgun (WGS) entry which is preliminary data.</text>
</comment>
<protein>
    <submittedName>
        <fullName evidence="1">Uncharacterized protein</fullName>
    </submittedName>
</protein>